<name>A0A2M7VID8_9BACT</name>
<dbReference type="Gene3D" id="3.90.550.10">
    <property type="entry name" value="Spore Coat Polysaccharide Biosynthesis Protein SpsA, Chain A"/>
    <property type="match status" value="1"/>
</dbReference>
<comment type="caution">
    <text evidence="2">The sequence shown here is derived from an EMBL/GenBank/DDBJ whole genome shotgun (WGS) entry which is preliminary data.</text>
</comment>
<sequence length="272" mass="31436">MLATIFTIPKPFIDSQISLIQTNAIKSWLNLGSDFEIILIGDETGVAEIAAELNLKHIREVKKNEFGTPLLSSAFNLARSAAKSNILIYANSDIIFPDNFSKVFKFLPKNNFLAAGRRWDLDIKELIDFNDPNWEEKLKEKNKNSGRLHSPAGIDYYIFPRQLLADLPDFAVGRVGWDNWVIYRAKNKKIPLIDLTGILAVIHQNHNYPSFNRGAERKTNPEAKKNFSFSENIANIYNLEDADYKLTKTGLRKNYSRWYSFLKRYIKFKLRR</sequence>
<dbReference type="InterPro" id="IPR029044">
    <property type="entry name" value="Nucleotide-diphossugar_trans"/>
</dbReference>
<dbReference type="SUPFAM" id="SSF53448">
    <property type="entry name" value="Nucleotide-diphospho-sugar transferases"/>
    <property type="match status" value="1"/>
</dbReference>
<dbReference type="InterPro" id="IPR001173">
    <property type="entry name" value="Glyco_trans_2-like"/>
</dbReference>
<protein>
    <recommendedName>
        <fullName evidence="1">Glycosyltransferase 2-like domain-containing protein</fullName>
    </recommendedName>
</protein>
<dbReference type="EMBL" id="PFPR01000045">
    <property type="protein sequence ID" value="PJA01598.1"/>
    <property type="molecule type" value="Genomic_DNA"/>
</dbReference>
<reference evidence="3" key="1">
    <citation type="submission" date="2017-09" db="EMBL/GenBank/DDBJ databases">
        <title>Depth-based differentiation of microbial function through sediment-hosted aquifers and enrichment of novel symbionts in the deep terrestrial subsurface.</title>
        <authorList>
            <person name="Probst A.J."/>
            <person name="Ladd B."/>
            <person name="Jarett J.K."/>
            <person name="Geller-Mcgrath D.E."/>
            <person name="Sieber C.M.K."/>
            <person name="Emerson J.B."/>
            <person name="Anantharaman K."/>
            <person name="Thomas B.C."/>
            <person name="Malmstrom R."/>
            <person name="Stieglmeier M."/>
            <person name="Klingl A."/>
            <person name="Woyke T."/>
            <person name="Ryan C.M."/>
            <person name="Banfield J.F."/>
        </authorList>
    </citation>
    <scope>NUCLEOTIDE SEQUENCE [LARGE SCALE GENOMIC DNA]</scope>
</reference>
<accession>A0A2M7VID8</accession>
<organism evidence="2 3">
    <name type="scientific">bacterium (Candidatus Gribaldobacteria) CG_4_10_14_0_2_um_filter_41_16</name>
    <dbReference type="NCBI Taxonomy" id="2014265"/>
    <lineage>
        <taxon>Bacteria</taxon>
        <taxon>Candidatus Gribaldobacteria</taxon>
    </lineage>
</organism>
<gene>
    <name evidence="2" type="ORF">COX74_01885</name>
</gene>
<dbReference type="AlphaFoldDB" id="A0A2M7VID8"/>
<proteinExistence type="predicted"/>
<dbReference type="CDD" id="cd00761">
    <property type="entry name" value="Glyco_tranf_GTA_type"/>
    <property type="match status" value="1"/>
</dbReference>
<evidence type="ECO:0000313" key="2">
    <source>
        <dbReference type="EMBL" id="PJA01598.1"/>
    </source>
</evidence>
<dbReference type="Proteomes" id="UP000229364">
    <property type="component" value="Unassembled WGS sequence"/>
</dbReference>
<feature type="domain" description="Glycosyltransferase 2-like" evidence="1">
    <location>
        <begin position="24"/>
        <end position="132"/>
    </location>
</feature>
<evidence type="ECO:0000313" key="3">
    <source>
        <dbReference type="Proteomes" id="UP000229364"/>
    </source>
</evidence>
<dbReference type="Pfam" id="PF00535">
    <property type="entry name" value="Glycos_transf_2"/>
    <property type="match status" value="1"/>
</dbReference>
<evidence type="ECO:0000259" key="1">
    <source>
        <dbReference type="Pfam" id="PF00535"/>
    </source>
</evidence>